<name>A0A1E5KYP0_9ENTE</name>
<dbReference type="Pfam" id="PF02615">
    <property type="entry name" value="Ldh_2"/>
    <property type="match status" value="1"/>
</dbReference>
<reference evidence="3 4" key="1">
    <citation type="submission" date="2016-09" db="EMBL/GenBank/DDBJ databases">
        <authorList>
            <person name="Capua I."/>
            <person name="De Benedictis P."/>
            <person name="Joannis T."/>
            <person name="Lombin L.H."/>
            <person name="Cattoli G."/>
        </authorList>
    </citation>
    <scope>NUCLEOTIDE SEQUENCE [LARGE SCALE GENOMIC DNA]</scope>
    <source>
        <strain evidence="3 4">LMG 25899</strain>
    </source>
</reference>
<dbReference type="EMBL" id="MIEK01000012">
    <property type="protein sequence ID" value="OEH83002.1"/>
    <property type="molecule type" value="Genomic_DNA"/>
</dbReference>
<dbReference type="InterPro" id="IPR043143">
    <property type="entry name" value="Mal/L-sulf/L-lact_DH-like_NADP"/>
</dbReference>
<dbReference type="SUPFAM" id="SSF89733">
    <property type="entry name" value="L-sulfolactate dehydrogenase-like"/>
    <property type="match status" value="1"/>
</dbReference>
<dbReference type="NCBIfam" id="TIGR03175">
    <property type="entry name" value="AllD"/>
    <property type="match status" value="1"/>
</dbReference>
<keyword evidence="2" id="KW-0560">Oxidoreductase</keyword>
<dbReference type="InterPro" id="IPR043144">
    <property type="entry name" value="Mal/L-sulf/L-lact_DH-like_ah"/>
</dbReference>
<comment type="similarity">
    <text evidence="1">Belongs to the LDH2/MDH2 oxidoreductase family.</text>
</comment>
<dbReference type="AlphaFoldDB" id="A0A1E5KYP0"/>
<comment type="caution">
    <text evidence="3">The sequence shown here is derived from an EMBL/GenBank/DDBJ whole genome shotgun (WGS) entry which is preliminary data.</text>
</comment>
<evidence type="ECO:0000256" key="2">
    <source>
        <dbReference type="ARBA" id="ARBA00023002"/>
    </source>
</evidence>
<protein>
    <submittedName>
        <fullName evidence="3">Ureidoglycolate dehydrogenase</fullName>
    </submittedName>
</protein>
<organism evidence="3 4">
    <name type="scientific">Enterococcus rivorum</name>
    <dbReference type="NCBI Taxonomy" id="762845"/>
    <lineage>
        <taxon>Bacteria</taxon>
        <taxon>Bacillati</taxon>
        <taxon>Bacillota</taxon>
        <taxon>Bacilli</taxon>
        <taxon>Lactobacillales</taxon>
        <taxon>Enterococcaceae</taxon>
        <taxon>Enterococcus</taxon>
    </lineage>
</organism>
<dbReference type="InterPro" id="IPR017590">
    <property type="entry name" value="Ureidoglycolate_dehydrogenase"/>
</dbReference>
<evidence type="ECO:0000313" key="3">
    <source>
        <dbReference type="EMBL" id="OEH83002.1"/>
    </source>
</evidence>
<evidence type="ECO:0000256" key="1">
    <source>
        <dbReference type="ARBA" id="ARBA00006056"/>
    </source>
</evidence>
<dbReference type="Proteomes" id="UP000095256">
    <property type="component" value="Unassembled WGS sequence"/>
</dbReference>
<sequence length="355" mass="38917">MNETVAVKPEELHDLIQNKLEKAGLKKEHATEVATHLVFADACGIHSHGAVRVEYYAEQISKGGVTLDPKIEFEKTGPSSGIVHGDNGVGQYVALKGLEHAIEMAKESGVAVVGISKMAHSGALSYYVKKAAQEELIGIAMCQSDPMVVPFGGKENYFGTNPIAFSAPRKNHEPVVFDMATTVQAWGKILDARSKNKEIPNTWAVDKDGNPTTDPYAVNGLLPIAGPKGYGLMMMVDILAGMLLGLPFGKHVSSMYDDLTEKRNLGQLYILIDPKRFTNLEVFKETIDSMVTELHSIPPANGFDQVYYPGEINQISYEKALASGINVVKNIYDYLISDDIHFDYYENTNAFGEKK</sequence>
<keyword evidence="4" id="KW-1185">Reference proteome</keyword>
<dbReference type="PANTHER" id="PTHR11091">
    <property type="entry name" value="OXIDOREDUCTASE-RELATED"/>
    <property type="match status" value="1"/>
</dbReference>
<dbReference type="InterPro" id="IPR036111">
    <property type="entry name" value="Mal/L-sulfo/L-lacto_DH-like_sf"/>
</dbReference>
<accession>A0A1E5KYP0</accession>
<dbReference type="STRING" id="762845.BCR26_01645"/>
<gene>
    <name evidence="3" type="ORF">BCR26_01645</name>
</gene>
<evidence type="ECO:0000313" key="4">
    <source>
        <dbReference type="Proteomes" id="UP000095256"/>
    </source>
</evidence>
<dbReference type="Gene3D" id="3.30.1370.60">
    <property type="entry name" value="Hypothetical oxidoreductase yiak, domain 2"/>
    <property type="match status" value="1"/>
</dbReference>
<dbReference type="NCBIfam" id="NF011599">
    <property type="entry name" value="PRK15025.1"/>
    <property type="match status" value="1"/>
</dbReference>
<dbReference type="PANTHER" id="PTHR11091:SF0">
    <property type="entry name" value="MALATE DEHYDROGENASE"/>
    <property type="match status" value="1"/>
</dbReference>
<proteinExistence type="inferred from homology"/>
<dbReference type="GO" id="GO:0016491">
    <property type="term" value="F:oxidoreductase activity"/>
    <property type="evidence" value="ECO:0007669"/>
    <property type="project" value="UniProtKB-KW"/>
</dbReference>
<dbReference type="OrthoDB" id="9769447at2"/>
<dbReference type="Gene3D" id="1.10.1530.10">
    <property type="match status" value="1"/>
</dbReference>
<dbReference type="RefSeq" id="WP_069697957.1">
    <property type="nucleotide sequence ID" value="NZ_JAGGMA010000002.1"/>
</dbReference>
<dbReference type="InterPro" id="IPR003767">
    <property type="entry name" value="Malate/L-lactate_DH-like"/>
</dbReference>